<reference evidence="2" key="1">
    <citation type="submission" date="2018-06" db="EMBL/GenBank/DDBJ databases">
        <authorList>
            <person name="Cea G.-C."/>
            <person name="William W."/>
        </authorList>
    </citation>
    <scope>NUCLEOTIDE SEQUENCE [LARGE SCALE GENOMIC DNA]</scope>
    <source>
        <strain evidence="2">DB21MT-2</strain>
    </source>
</reference>
<proteinExistence type="predicted"/>
<dbReference type="Proteomes" id="UP000250123">
    <property type="component" value="Chromosome SHEWBE"/>
</dbReference>
<accession>A0A330LYA6</accession>
<evidence type="ECO:0000313" key="1">
    <source>
        <dbReference type="EMBL" id="SQH75256.1"/>
    </source>
</evidence>
<protein>
    <submittedName>
        <fullName evidence="1">Uncharacterized protein</fullName>
    </submittedName>
</protein>
<dbReference type="EMBL" id="LS483452">
    <property type="protein sequence ID" value="SQH75256.1"/>
    <property type="molecule type" value="Genomic_DNA"/>
</dbReference>
<name>A0A330LYA6_9GAMM</name>
<evidence type="ECO:0000313" key="2">
    <source>
        <dbReference type="Proteomes" id="UP000250123"/>
    </source>
</evidence>
<dbReference type="KEGG" id="sbk:SHEWBE_1290"/>
<gene>
    <name evidence="1" type="ORF">SHEWBE_1290</name>
</gene>
<organism evidence="1 2">
    <name type="scientific">Shewanella benthica</name>
    <dbReference type="NCBI Taxonomy" id="43661"/>
    <lineage>
        <taxon>Bacteria</taxon>
        <taxon>Pseudomonadati</taxon>
        <taxon>Pseudomonadota</taxon>
        <taxon>Gammaproteobacteria</taxon>
        <taxon>Alteromonadales</taxon>
        <taxon>Shewanellaceae</taxon>
        <taxon>Shewanella</taxon>
    </lineage>
</organism>
<dbReference type="AlphaFoldDB" id="A0A330LYA6"/>
<sequence length="46" mass="5393">MLIIYNFCITKYTAQIKEQQKSNKRAIKAKRYNYEVCTALKCCALS</sequence>